<dbReference type="Pfam" id="PF13391">
    <property type="entry name" value="HNH_2"/>
    <property type="match status" value="1"/>
</dbReference>
<organism evidence="2 3">
    <name type="scientific">Roridomyces roridus</name>
    <dbReference type="NCBI Taxonomy" id="1738132"/>
    <lineage>
        <taxon>Eukaryota</taxon>
        <taxon>Fungi</taxon>
        <taxon>Dikarya</taxon>
        <taxon>Basidiomycota</taxon>
        <taxon>Agaricomycotina</taxon>
        <taxon>Agaricomycetes</taxon>
        <taxon>Agaricomycetidae</taxon>
        <taxon>Agaricales</taxon>
        <taxon>Marasmiineae</taxon>
        <taxon>Mycenaceae</taxon>
        <taxon>Roridomyces</taxon>
    </lineage>
</organism>
<name>A0AAD7FJH2_9AGAR</name>
<protein>
    <recommendedName>
        <fullName evidence="1">HNH nuclease domain-containing protein</fullName>
    </recommendedName>
</protein>
<reference evidence="2" key="1">
    <citation type="submission" date="2023-03" db="EMBL/GenBank/DDBJ databases">
        <title>Massive genome expansion in bonnet fungi (Mycena s.s.) driven by repeated elements and novel gene families across ecological guilds.</title>
        <authorList>
            <consortium name="Lawrence Berkeley National Laboratory"/>
            <person name="Harder C.B."/>
            <person name="Miyauchi S."/>
            <person name="Viragh M."/>
            <person name="Kuo A."/>
            <person name="Thoen E."/>
            <person name="Andreopoulos B."/>
            <person name="Lu D."/>
            <person name="Skrede I."/>
            <person name="Drula E."/>
            <person name="Henrissat B."/>
            <person name="Morin E."/>
            <person name="Kohler A."/>
            <person name="Barry K."/>
            <person name="LaButti K."/>
            <person name="Morin E."/>
            <person name="Salamov A."/>
            <person name="Lipzen A."/>
            <person name="Mereny Z."/>
            <person name="Hegedus B."/>
            <person name="Baldrian P."/>
            <person name="Stursova M."/>
            <person name="Weitz H."/>
            <person name="Taylor A."/>
            <person name="Grigoriev I.V."/>
            <person name="Nagy L.G."/>
            <person name="Martin F."/>
            <person name="Kauserud H."/>
        </authorList>
    </citation>
    <scope>NUCLEOTIDE SEQUENCE</scope>
    <source>
        <strain evidence="2">9284</strain>
    </source>
</reference>
<accession>A0AAD7FJH2</accession>
<dbReference type="AlphaFoldDB" id="A0AAD7FJH2"/>
<comment type="caution">
    <text evidence="2">The sequence shown here is derived from an EMBL/GenBank/DDBJ whole genome shotgun (WGS) entry which is preliminary data.</text>
</comment>
<evidence type="ECO:0000313" key="2">
    <source>
        <dbReference type="EMBL" id="KAJ7623566.1"/>
    </source>
</evidence>
<dbReference type="EMBL" id="JARKIF010000014">
    <property type="protein sequence ID" value="KAJ7623566.1"/>
    <property type="molecule type" value="Genomic_DNA"/>
</dbReference>
<dbReference type="Proteomes" id="UP001221142">
    <property type="component" value="Unassembled WGS sequence"/>
</dbReference>
<evidence type="ECO:0000259" key="1">
    <source>
        <dbReference type="Pfam" id="PF13391"/>
    </source>
</evidence>
<feature type="domain" description="HNH nuclease" evidence="1">
    <location>
        <begin position="54"/>
        <end position="113"/>
    </location>
</feature>
<gene>
    <name evidence="2" type="ORF">FB45DRAFT_926040</name>
</gene>
<keyword evidence="3" id="KW-1185">Reference proteome</keyword>
<proteinExistence type="predicted"/>
<dbReference type="InterPro" id="IPR003615">
    <property type="entry name" value="HNH_nuc"/>
</dbReference>
<evidence type="ECO:0000313" key="3">
    <source>
        <dbReference type="Proteomes" id="UP001221142"/>
    </source>
</evidence>
<sequence length="289" mass="32315">MSLPALVSLAPLPPSGAPYPYHPWRSGRGAQSESTAFSTGLDTRDRIPRIGPVCVLCGERLTRHTHIIPKSNKRLWHELCARGYVPPEARPFEREPRNGLTLCPNHHKQFEAHEAFVRYMPEMNAYIWFEFPWILIEDDESSMTSICGDFHGTKLYLDPSHARAPIYSLFLIHEEAARAHHPFERTIGQDVDLHEVQYSEGIQSAISRSTMPLTSNSASAVSSSSPKPSGAGVPGILVLSSLEDARNDILACAQNSESWRQLTRESLSFDGTAEENIEKYRESVGFTDK</sequence>